<feature type="non-terminal residue" evidence="2">
    <location>
        <position position="57"/>
    </location>
</feature>
<gene>
    <name evidence="2" type="ORF">DCS45_08665</name>
</gene>
<feature type="compositionally biased region" description="Low complexity" evidence="1">
    <location>
        <begin position="16"/>
        <end position="30"/>
    </location>
</feature>
<organism evidence="2 3">
    <name type="scientific">Roseovarius nubinhibens</name>
    <dbReference type="NCBI Taxonomy" id="314263"/>
    <lineage>
        <taxon>Bacteria</taxon>
        <taxon>Pseudomonadati</taxon>
        <taxon>Pseudomonadota</taxon>
        <taxon>Alphaproteobacteria</taxon>
        <taxon>Rhodobacterales</taxon>
        <taxon>Roseobacteraceae</taxon>
        <taxon>Roseovarius</taxon>
    </lineage>
</organism>
<dbReference type="EMBL" id="DMVW01000087">
    <property type="protein sequence ID" value="HAR51932.1"/>
    <property type="molecule type" value="Genomic_DNA"/>
</dbReference>
<evidence type="ECO:0000313" key="3">
    <source>
        <dbReference type="Proteomes" id="UP000264719"/>
    </source>
</evidence>
<protein>
    <submittedName>
        <fullName evidence="2">N-acetylmuramoyl-L-alanine amidase</fullName>
    </submittedName>
</protein>
<name>A0A348WBM0_9RHOB</name>
<sequence>MSWSPLQAQEQTREQAQSQAPAPAALSGLARFDPDRSRVADTNGGVQVDLDLSQGVP</sequence>
<reference evidence="2 3" key="1">
    <citation type="journal article" date="2018" name="Nat. Biotechnol.">
        <title>A standardized bacterial taxonomy based on genome phylogeny substantially revises the tree of life.</title>
        <authorList>
            <person name="Parks D.H."/>
            <person name="Chuvochina M."/>
            <person name="Waite D.W."/>
            <person name="Rinke C."/>
            <person name="Skarshewski A."/>
            <person name="Chaumeil P.A."/>
            <person name="Hugenholtz P."/>
        </authorList>
    </citation>
    <scope>NUCLEOTIDE SEQUENCE [LARGE SCALE GENOMIC DNA]</scope>
    <source>
        <strain evidence="2">UBA9169</strain>
    </source>
</reference>
<proteinExistence type="predicted"/>
<comment type="caution">
    <text evidence="2">The sequence shown here is derived from an EMBL/GenBank/DDBJ whole genome shotgun (WGS) entry which is preliminary data.</text>
</comment>
<accession>A0A348WBM0</accession>
<feature type="region of interest" description="Disordered" evidence="1">
    <location>
        <begin position="1"/>
        <end position="57"/>
    </location>
</feature>
<evidence type="ECO:0000256" key="1">
    <source>
        <dbReference type="SAM" id="MobiDB-lite"/>
    </source>
</evidence>
<feature type="compositionally biased region" description="Polar residues" evidence="1">
    <location>
        <begin position="1"/>
        <end position="10"/>
    </location>
</feature>
<dbReference type="Proteomes" id="UP000264719">
    <property type="component" value="Unassembled WGS sequence"/>
</dbReference>
<dbReference type="AlphaFoldDB" id="A0A348WBM0"/>
<evidence type="ECO:0000313" key="2">
    <source>
        <dbReference type="EMBL" id="HAR51932.1"/>
    </source>
</evidence>